<keyword evidence="4" id="KW-1185">Reference proteome</keyword>
<dbReference type="Pfam" id="PF12293">
    <property type="entry name" value="T4BSS_DotH_IcmK"/>
    <property type="match status" value="1"/>
</dbReference>
<sequence>MHTACRLATGLALASALCAPVYAQQDPHGTGEQPHIDPVYAGLPPPPEAMERAYDRFDAGQRALDQADDPHVMAVPASRSISVSLSAGAQINIIRIAQGYPTALTFLDRTGQPWPIAWDISTNKAAGCGQNGEGHNASVRPVGINACVPEPGSNVLQITPLSRYPRGGVLVSLKDAPKPISFMIIAGVGTYDADLTARVNGRGPKARDIPGPEHEIPETGSSLVNSFFNGTPPAEAVPLLVSGVSPDRMRAWKIKDTMYLLTSYTVVSPAPIGDQSEFDSTLFVIPASPEVLVSAGERKMRVTLSEDGP</sequence>
<feature type="signal peptide" evidence="2">
    <location>
        <begin position="1"/>
        <end position="23"/>
    </location>
</feature>
<proteinExistence type="predicted"/>
<accession>A0A5C1YSR7</accession>
<dbReference type="InterPro" id="IPR022073">
    <property type="entry name" value="T4BSS_DotH_IcmK"/>
</dbReference>
<evidence type="ECO:0000313" key="4">
    <source>
        <dbReference type="Proteomes" id="UP000324536"/>
    </source>
</evidence>
<dbReference type="AlphaFoldDB" id="A0A5C1YSR7"/>
<geneLocation type="plasmid" evidence="3">
    <name>unnamed1</name>
</geneLocation>
<dbReference type="OrthoDB" id="8682498at2"/>
<organism evidence="3 4">
    <name type="scientific">Acetobacter vaccinii</name>
    <dbReference type="NCBI Taxonomy" id="2592655"/>
    <lineage>
        <taxon>Bacteria</taxon>
        <taxon>Pseudomonadati</taxon>
        <taxon>Pseudomonadota</taxon>
        <taxon>Alphaproteobacteria</taxon>
        <taxon>Acetobacterales</taxon>
        <taxon>Acetobacteraceae</taxon>
        <taxon>Acetobacter</taxon>
    </lineage>
</organism>
<evidence type="ECO:0000256" key="2">
    <source>
        <dbReference type="SAM" id="SignalP"/>
    </source>
</evidence>
<name>A0A5C1YSR7_9PROT</name>
<dbReference type="KEGG" id="acek:FLP30_13425"/>
<evidence type="ECO:0000256" key="1">
    <source>
        <dbReference type="SAM" id="MobiDB-lite"/>
    </source>
</evidence>
<keyword evidence="2" id="KW-0732">Signal</keyword>
<reference evidence="3 4" key="1">
    <citation type="submission" date="2019-09" db="EMBL/GenBank/DDBJ databases">
        <title>Genome sequencing of strain KACC 21233.</title>
        <authorList>
            <person name="Heo J."/>
            <person name="Kim S.-J."/>
            <person name="Kim J.-S."/>
            <person name="Hong S.-B."/>
            <person name="Kwon S.-W."/>
        </authorList>
    </citation>
    <scope>NUCLEOTIDE SEQUENCE [LARGE SCALE GENOMIC DNA]</scope>
    <source>
        <strain evidence="3 4">KACC 21233</strain>
        <plasmid evidence="3 4">unnamed1</plasmid>
    </source>
</reference>
<dbReference type="Proteomes" id="UP000324536">
    <property type="component" value="Plasmid unnamed1"/>
</dbReference>
<keyword evidence="3" id="KW-0614">Plasmid</keyword>
<evidence type="ECO:0000313" key="3">
    <source>
        <dbReference type="EMBL" id="QEO18863.1"/>
    </source>
</evidence>
<feature type="chain" id="PRO_5023093740" evidence="2">
    <location>
        <begin position="24"/>
        <end position="309"/>
    </location>
</feature>
<feature type="region of interest" description="Disordered" evidence="1">
    <location>
        <begin position="26"/>
        <end position="47"/>
    </location>
</feature>
<protein>
    <submittedName>
        <fullName evidence="3">Type IV secretion protein DotH</fullName>
    </submittedName>
</protein>
<dbReference type="EMBL" id="CP043507">
    <property type="protein sequence ID" value="QEO18863.1"/>
    <property type="molecule type" value="Genomic_DNA"/>
</dbReference>
<gene>
    <name evidence="3" type="ORF">FLP30_13425</name>
</gene>
<dbReference type="RefSeq" id="WP_149280517.1">
    <property type="nucleotide sequence ID" value="NZ_CP043507.1"/>
</dbReference>